<comment type="function">
    <text evidence="7">Thiol-specific peroxidase that catalyzes the reduction of hydrogen peroxide and organic hydroperoxides to water and alcohols, respectively. Plays a role in cell protection against oxidative stress by detoxifying peroxides.</text>
</comment>
<dbReference type="PROSITE" id="PS51352">
    <property type="entry name" value="THIOREDOXIN_2"/>
    <property type="match status" value="1"/>
</dbReference>
<dbReference type="EMBL" id="ML996568">
    <property type="protein sequence ID" value="KAF2760154.1"/>
    <property type="molecule type" value="Genomic_DNA"/>
</dbReference>
<dbReference type="PANTHER" id="PTHR10430:SF39">
    <property type="entry name" value="PEROXISOMAL MEMBRANE ASSOCIATED PROTEIN 20"/>
    <property type="match status" value="1"/>
</dbReference>
<evidence type="ECO:0000256" key="6">
    <source>
        <dbReference type="PIRSR" id="PIRSR637944-1"/>
    </source>
</evidence>
<dbReference type="Proteomes" id="UP000799437">
    <property type="component" value="Unassembled WGS sequence"/>
</dbReference>
<gene>
    <name evidence="9" type="ORF">EJ05DRAFT_474057</name>
</gene>
<dbReference type="PANTHER" id="PTHR10430">
    <property type="entry name" value="PEROXIREDOXIN"/>
    <property type="match status" value="1"/>
</dbReference>
<dbReference type="InterPro" id="IPR013740">
    <property type="entry name" value="Redoxin"/>
</dbReference>
<dbReference type="GO" id="GO:0034599">
    <property type="term" value="P:cellular response to oxidative stress"/>
    <property type="evidence" value="ECO:0007669"/>
    <property type="project" value="InterPro"/>
</dbReference>
<sequence>MLSLRRALPSPPNAARCFHSTARRFVKAGDTIPDVPLMENSPGNTVSLAKELSGNGIIIGVPAAFSPSCSESHIPGYINSPKIKNAGAVFVVSVNDAFVMKAWKASLDPDSKSGIRFLADPSAAFAKSLDLTFDAPQIFGGPRSKRYALLIKDGKVAEAHIEPDNTGLNISAAEKVLQ</sequence>
<dbReference type="OrthoDB" id="1882547at2759"/>
<dbReference type="Gene3D" id="3.40.30.10">
    <property type="entry name" value="Glutaredoxin"/>
    <property type="match status" value="1"/>
</dbReference>
<dbReference type="InterPro" id="IPR037944">
    <property type="entry name" value="PRX5-like"/>
</dbReference>
<keyword evidence="5 7" id="KW-0676">Redox-active center</keyword>
<dbReference type="GO" id="GO:0045454">
    <property type="term" value="P:cell redox homeostasis"/>
    <property type="evidence" value="ECO:0007669"/>
    <property type="project" value="TreeGrafter"/>
</dbReference>
<organism evidence="9 10">
    <name type="scientific">Pseudovirgaria hyperparasitica</name>
    <dbReference type="NCBI Taxonomy" id="470096"/>
    <lineage>
        <taxon>Eukaryota</taxon>
        <taxon>Fungi</taxon>
        <taxon>Dikarya</taxon>
        <taxon>Ascomycota</taxon>
        <taxon>Pezizomycotina</taxon>
        <taxon>Dothideomycetes</taxon>
        <taxon>Dothideomycetes incertae sedis</taxon>
        <taxon>Acrospermales</taxon>
        <taxon>Acrospermaceae</taxon>
        <taxon>Pseudovirgaria</taxon>
    </lineage>
</organism>
<dbReference type="RefSeq" id="XP_033602605.1">
    <property type="nucleotide sequence ID" value="XM_033743524.1"/>
</dbReference>
<dbReference type="GO" id="GO:0005829">
    <property type="term" value="C:cytosol"/>
    <property type="evidence" value="ECO:0007669"/>
    <property type="project" value="TreeGrafter"/>
</dbReference>
<evidence type="ECO:0000256" key="3">
    <source>
        <dbReference type="ARBA" id="ARBA00022862"/>
    </source>
</evidence>
<evidence type="ECO:0000256" key="1">
    <source>
        <dbReference type="ARBA" id="ARBA00010505"/>
    </source>
</evidence>
<reference evidence="9" key="1">
    <citation type="journal article" date="2020" name="Stud. Mycol.">
        <title>101 Dothideomycetes genomes: a test case for predicting lifestyles and emergence of pathogens.</title>
        <authorList>
            <person name="Haridas S."/>
            <person name="Albert R."/>
            <person name="Binder M."/>
            <person name="Bloem J."/>
            <person name="Labutti K."/>
            <person name="Salamov A."/>
            <person name="Andreopoulos B."/>
            <person name="Baker S."/>
            <person name="Barry K."/>
            <person name="Bills G."/>
            <person name="Bluhm B."/>
            <person name="Cannon C."/>
            <person name="Castanera R."/>
            <person name="Culley D."/>
            <person name="Daum C."/>
            <person name="Ezra D."/>
            <person name="Gonzalez J."/>
            <person name="Henrissat B."/>
            <person name="Kuo A."/>
            <person name="Liang C."/>
            <person name="Lipzen A."/>
            <person name="Lutzoni F."/>
            <person name="Magnuson J."/>
            <person name="Mondo S."/>
            <person name="Nolan M."/>
            <person name="Ohm R."/>
            <person name="Pangilinan J."/>
            <person name="Park H.-J."/>
            <person name="Ramirez L."/>
            <person name="Alfaro M."/>
            <person name="Sun H."/>
            <person name="Tritt A."/>
            <person name="Yoshinaga Y."/>
            <person name="Zwiers L.-H."/>
            <person name="Turgeon B."/>
            <person name="Goodwin S."/>
            <person name="Spatafora J."/>
            <person name="Crous P."/>
            <person name="Grigoriev I."/>
        </authorList>
    </citation>
    <scope>NUCLEOTIDE SEQUENCE</scope>
    <source>
        <strain evidence="9">CBS 121739</strain>
    </source>
</reference>
<keyword evidence="3 7" id="KW-0049">Antioxidant</keyword>
<dbReference type="SUPFAM" id="SSF52833">
    <property type="entry name" value="Thioredoxin-like"/>
    <property type="match status" value="1"/>
</dbReference>
<keyword evidence="4 7" id="KW-0560">Oxidoreductase</keyword>
<dbReference type="GeneID" id="54484578"/>
<evidence type="ECO:0000313" key="10">
    <source>
        <dbReference type="Proteomes" id="UP000799437"/>
    </source>
</evidence>
<dbReference type="FunFam" id="3.40.30.10:FF:000159">
    <property type="entry name" value="Peroxiredoxin"/>
    <property type="match status" value="1"/>
</dbReference>
<dbReference type="GO" id="GO:0005739">
    <property type="term" value="C:mitochondrion"/>
    <property type="evidence" value="ECO:0007669"/>
    <property type="project" value="TreeGrafter"/>
</dbReference>
<feature type="active site" description="Cysteine sulfenic acid (-SOH) intermediate" evidence="6">
    <location>
        <position position="69"/>
    </location>
</feature>
<keyword evidence="2 7" id="KW-0575">Peroxidase</keyword>
<dbReference type="Pfam" id="PF08534">
    <property type="entry name" value="Redoxin"/>
    <property type="match status" value="1"/>
</dbReference>
<evidence type="ECO:0000259" key="8">
    <source>
        <dbReference type="PROSITE" id="PS51352"/>
    </source>
</evidence>
<comment type="similarity">
    <text evidence="1 7">Belongs to the peroxiredoxin family. Prx5 subfamily.</text>
</comment>
<dbReference type="InterPro" id="IPR013766">
    <property type="entry name" value="Thioredoxin_domain"/>
</dbReference>
<feature type="domain" description="Thioredoxin" evidence="8">
    <location>
        <begin position="26"/>
        <end position="178"/>
    </location>
</feature>
<evidence type="ECO:0000256" key="2">
    <source>
        <dbReference type="ARBA" id="ARBA00022559"/>
    </source>
</evidence>
<keyword evidence="10" id="KW-1185">Reference proteome</keyword>
<dbReference type="GO" id="GO:0005777">
    <property type="term" value="C:peroxisome"/>
    <property type="evidence" value="ECO:0007669"/>
    <property type="project" value="TreeGrafter"/>
</dbReference>
<dbReference type="GO" id="GO:0042744">
    <property type="term" value="P:hydrogen peroxide catabolic process"/>
    <property type="evidence" value="ECO:0007669"/>
    <property type="project" value="TreeGrafter"/>
</dbReference>
<dbReference type="AlphaFoldDB" id="A0A6A6WDM3"/>
<evidence type="ECO:0000256" key="7">
    <source>
        <dbReference type="RuleBase" id="RU366011"/>
    </source>
</evidence>
<evidence type="ECO:0000256" key="4">
    <source>
        <dbReference type="ARBA" id="ARBA00023002"/>
    </source>
</evidence>
<dbReference type="InterPro" id="IPR036249">
    <property type="entry name" value="Thioredoxin-like_sf"/>
</dbReference>
<dbReference type="CDD" id="cd03013">
    <property type="entry name" value="PRX5_like"/>
    <property type="match status" value="1"/>
</dbReference>
<proteinExistence type="inferred from homology"/>
<evidence type="ECO:0000256" key="5">
    <source>
        <dbReference type="ARBA" id="ARBA00023284"/>
    </source>
</evidence>
<name>A0A6A6WDM3_9PEZI</name>
<dbReference type="GO" id="GO:0008379">
    <property type="term" value="F:thioredoxin peroxidase activity"/>
    <property type="evidence" value="ECO:0007669"/>
    <property type="project" value="InterPro"/>
</dbReference>
<evidence type="ECO:0000313" key="9">
    <source>
        <dbReference type="EMBL" id="KAF2760154.1"/>
    </source>
</evidence>
<protein>
    <submittedName>
        <fullName evidence="9">Redoxin</fullName>
    </submittedName>
</protein>
<accession>A0A6A6WDM3</accession>